<dbReference type="NCBIfam" id="NF041121">
    <property type="entry name" value="SAV_2336_NTERM"/>
    <property type="match status" value="1"/>
</dbReference>
<name>A0A9W6S045_9ACTN</name>
<dbReference type="RefSeq" id="WP_285567574.1">
    <property type="nucleotide sequence ID" value="NZ_BSTK01000002.1"/>
</dbReference>
<evidence type="ECO:0000256" key="1">
    <source>
        <dbReference type="SAM" id="MobiDB-lite"/>
    </source>
</evidence>
<feature type="domain" description="Protein kinase" evidence="2">
    <location>
        <begin position="543"/>
        <end position="795"/>
    </location>
</feature>
<reference evidence="3" key="1">
    <citation type="submission" date="2023-03" db="EMBL/GenBank/DDBJ databases">
        <title>Actinoallomurus iriomotensis NBRC 103684.</title>
        <authorList>
            <person name="Ichikawa N."/>
            <person name="Sato H."/>
            <person name="Tonouchi N."/>
        </authorList>
    </citation>
    <scope>NUCLEOTIDE SEQUENCE</scope>
    <source>
        <strain evidence="3">NBRC 103684</strain>
    </source>
</reference>
<comment type="caution">
    <text evidence="3">The sequence shown here is derived from an EMBL/GenBank/DDBJ whole genome shotgun (WGS) entry which is preliminary data.</text>
</comment>
<dbReference type="EMBL" id="BSTK01000002">
    <property type="protein sequence ID" value="GLY83322.1"/>
    <property type="molecule type" value="Genomic_DNA"/>
</dbReference>
<feature type="region of interest" description="Disordered" evidence="1">
    <location>
        <begin position="514"/>
        <end position="536"/>
    </location>
</feature>
<dbReference type="SUPFAM" id="SSF56112">
    <property type="entry name" value="Protein kinase-like (PK-like)"/>
    <property type="match status" value="1"/>
</dbReference>
<evidence type="ECO:0000313" key="4">
    <source>
        <dbReference type="Proteomes" id="UP001165074"/>
    </source>
</evidence>
<keyword evidence="4" id="KW-1185">Reference proteome</keyword>
<dbReference type="GO" id="GO:0005524">
    <property type="term" value="F:ATP binding"/>
    <property type="evidence" value="ECO:0007669"/>
    <property type="project" value="InterPro"/>
</dbReference>
<dbReference type="GO" id="GO:0004672">
    <property type="term" value="F:protein kinase activity"/>
    <property type="evidence" value="ECO:0007669"/>
    <property type="project" value="InterPro"/>
</dbReference>
<protein>
    <recommendedName>
        <fullName evidence="2">Protein kinase domain-containing protein</fullName>
    </recommendedName>
</protein>
<sequence>MNVDGLRTALKGLGPTPSALELAEILWLAAHIAEDRQEASVPAAPATETPLEPKPPAGDDPPPDPEPEPPAAPAAPDSAERQNLRFPEDEEDDGPDPDALVRAVLVQNARMLGRTLEIQRTLRPLKRRVDSRRLVEVDENATADRLARIRDARVPWLPVMVPAQERWLNLLLLVDDGPSMRMWRPLARELHETLARTGAFRDTRVLFLEGASVGASPGSTSRDASTLIDPSGRQVTLVLSDCSGRHWWSGAAQQALLPLAKGGPLAIVQPLAERLWRRTAAPTSVGRLLPSRPCAPNSALTFVSRDGDTGPGPPAVVVPVLDSRPEWLADWARLVGGSGGPQPASVTWFRPGPASAPATPLQRERELTIEERVRRFQSAASQPAVRLAAHVAVSYPALPVMRLIQEAVIGETSPGHLAEVLLSGLLRPREGSTEIYDFVPGARRRLLALLPRSVAWHTAHVLTGLSDAIERGSGTGMDRFRALISAEDGEASQAASPQPFALVNPAALRMIDRRAPATVASPRPDRRSRPAGSRQAGELAGRYRLIEVRGEERDLRVWDALDGADRVMVKEIRGFADSAARATVKRRLEECVAKSRQVGDGVVRYRDVFESDGRIWLVVDGHGGEPLTALLRSGGLAWRFAAEIGRRLVQTLGACAEAGLVHGAITGDDVILTRGGVLLAGFENETINGGPADRSFRDPARPAGEPGSAAGDLWSVAVLLYLMVEGRHPFPPSDEYEYAAASTSRAGPLRVPLQQLLRLRPELRMRLPEVLSILTNLSPEPTEAKTPSRSREPWVSMWGPPGSGKTTYLSALNIALSRSSESWRLVGVDDASTGVIVHTTATLLRDRRFPTGTSSINQLRWMLIGHTQTTTGRFPRRRVIESHQITLNVLDPPGEFLRHGPSAETGKDVFDRLAGSRRVLYLFDPIREFEYGDTFDYLRHMLIHLSTRIRDAGDFAEDGRLPHHLAICVTKFDDRRVFRTAERLGLVSYDPTDRFKFPQVRADDAPLLFDTLCEFSSGNGALIRNLLSTFFVAERVRIFVASGVGFNLSRTAGVFDPDDFENVIPGEEGGFRIRGPIHPIGLLEPLLWLSGAKQ</sequence>
<gene>
    <name evidence="3" type="ORF">Airi02_012520</name>
</gene>
<dbReference type="InterPro" id="IPR047738">
    <property type="entry name" value="SAV_2336-like_N"/>
</dbReference>
<dbReference type="Gene3D" id="3.30.200.20">
    <property type="entry name" value="Phosphorylase Kinase, domain 1"/>
    <property type="match status" value="1"/>
</dbReference>
<organism evidence="3 4">
    <name type="scientific">Actinoallomurus iriomotensis</name>
    <dbReference type="NCBI Taxonomy" id="478107"/>
    <lineage>
        <taxon>Bacteria</taxon>
        <taxon>Bacillati</taxon>
        <taxon>Actinomycetota</taxon>
        <taxon>Actinomycetes</taxon>
        <taxon>Streptosporangiales</taxon>
        <taxon>Thermomonosporaceae</taxon>
        <taxon>Actinoallomurus</taxon>
    </lineage>
</organism>
<dbReference type="AlphaFoldDB" id="A0A9W6S045"/>
<dbReference type="Gene3D" id="1.10.510.10">
    <property type="entry name" value="Transferase(Phosphotransferase) domain 1"/>
    <property type="match status" value="1"/>
</dbReference>
<proteinExistence type="predicted"/>
<dbReference type="InterPro" id="IPR027417">
    <property type="entry name" value="P-loop_NTPase"/>
</dbReference>
<feature type="region of interest" description="Disordered" evidence="1">
    <location>
        <begin position="36"/>
        <end position="81"/>
    </location>
</feature>
<dbReference type="PROSITE" id="PS50011">
    <property type="entry name" value="PROTEIN_KINASE_DOM"/>
    <property type="match status" value="1"/>
</dbReference>
<accession>A0A9W6S045</accession>
<evidence type="ECO:0000259" key="2">
    <source>
        <dbReference type="PROSITE" id="PS50011"/>
    </source>
</evidence>
<dbReference type="SMART" id="SM00220">
    <property type="entry name" value="S_TKc"/>
    <property type="match status" value="1"/>
</dbReference>
<evidence type="ECO:0000313" key="3">
    <source>
        <dbReference type="EMBL" id="GLY83322.1"/>
    </source>
</evidence>
<dbReference type="SUPFAM" id="SSF52540">
    <property type="entry name" value="P-loop containing nucleoside triphosphate hydrolases"/>
    <property type="match status" value="1"/>
</dbReference>
<dbReference type="InterPro" id="IPR000719">
    <property type="entry name" value="Prot_kinase_dom"/>
</dbReference>
<dbReference type="Proteomes" id="UP001165074">
    <property type="component" value="Unassembled WGS sequence"/>
</dbReference>
<dbReference type="InterPro" id="IPR011009">
    <property type="entry name" value="Kinase-like_dom_sf"/>
</dbReference>